<dbReference type="PROSITE" id="PS51471">
    <property type="entry name" value="FE2OG_OXY"/>
    <property type="match status" value="1"/>
</dbReference>
<evidence type="ECO:0000259" key="1">
    <source>
        <dbReference type="PROSITE" id="PS51471"/>
    </source>
</evidence>
<dbReference type="VEuPathDB" id="FungiDB:BD410DRAFT_781636"/>
<dbReference type="Proteomes" id="UP000294933">
    <property type="component" value="Unassembled WGS sequence"/>
</dbReference>
<dbReference type="Pfam" id="PF13640">
    <property type="entry name" value="2OG-FeII_Oxy_3"/>
    <property type="match status" value="1"/>
</dbReference>
<evidence type="ECO:0000313" key="3">
    <source>
        <dbReference type="Proteomes" id="UP000294933"/>
    </source>
</evidence>
<dbReference type="Gene3D" id="2.60.120.620">
    <property type="entry name" value="q2cbj1_9rhob like domain"/>
    <property type="match status" value="1"/>
</dbReference>
<protein>
    <recommendedName>
        <fullName evidence="1">Fe2OG dioxygenase domain-containing protein</fullName>
    </recommendedName>
</protein>
<name>A0A4Y7QKY8_9AGAM</name>
<dbReference type="PANTHER" id="PTHR33099:SF14">
    <property type="entry name" value="PROLYL 4-HYDROXYLASE ALPHA SUBUNIT FE(2+) 2OG DIOXYGENASE DOMAIN-CONTAINING PROTEIN"/>
    <property type="match status" value="1"/>
</dbReference>
<gene>
    <name evidence="2" type="ORF">BD410DRAFT_781636</name>
</gene>
<feature type="domain" description="Fe2OG dioxygenase" evidence="1">
    <location>
        <begin position="145"/>
        <end position="244"/>
    </location>
</feature>
<dbReference type="EMBL" id="ML170158">
    <property type="protein sequence ID" value="TDL27752.1"/>
    <property type="molecule type" value="Genomic_DNA"/>
</dbReference>
<dbReference type="InterPro" id="IPR044862">
    <property type="entry name" value="Pro_4_hyd_alph_FE2OG_OXY"/>
</dbReference>
<reference evidence="2 3" key="1">
    <citation type="submission" date="2018-06" db="EMBL/GenBank/DDBJ databases">
        <title>A transcriptomic atlas of mushroom development highlights an independent origin of complex multicellularity.</title>
        <authorList>
            <consortium name="DOE Joint Genome Institute"/>
            <person name="Krizsan K."/>
            <person name="Almasi E."/>
            <person name="Merenyi Z."/>
            <person name="Sahu N."/>
            <person name="Viragh M."/>
            <person name="Koszo T."/>
            <person name="Mondo S."/>
            <person name="Kiss B."/>
            <person name="Balint B."/>
            <person name="Kues U."/>
            <person name="Barry K."/>
            <person name="Hegedus J.C."/>
            <person name="Henrissat B."/>
            <person name="Johnson J."/>
            <person name="Lipzen A."/>
            <person name="Ohm R."/>
            <person name="Nagy I."/>
            <person name="Pangilinan J."/>
            <person name="Yan J."/>
            <person name="Xiong Y."/>
            <person name="Grigoriev I.V."/>
            <person name="Hibbett D.S."/>
            <person name="Nagy L.G."/>
        </authorList>
    </citation>
    <scope>NUCLEOTIDE SEQUENCE [LARGE SCALE GENOMIC DNA]</scope>
    <source>
        <strain evidence="2 3">SZMC22713</strain>
    </source>
</reference>
<dbReference type="OrthoDB" id="124582at2759"/>
<sequence length="522" mass="58613">MDARFLARSSRPCFNLQRPQAGMSGSNLKTLIQPLAAAVTELSNKPPWCTGTLQVSPEDLNIFYLRGNEARMLRIPEATENQLDELAEACRPETFGSNDEAVLDCKAGKMDVKNFSINFTPGGLGLSQAIKSNLPGDKADERNISFELCKLNVYGKGSFFKTHWDTPRDDDMVGSLVIVLPTPHEGGALLLRHDNEEMIFDSGQELKEAPAGTIACAAFSSDVDHEVQQVKSGHRVSLTYNLYFGDSDSGSRNRFPTTTTLAPAMEIFSKSLKRLLDNPKFLPKGGLLGFGLKHQYPISSNADTEMDLQDLIPYLKGEDSAILDACKAQGLEASLKIVYELAMGYKGKYHVMCDELASRLEHEEPLEDAVRTLRDDYGGTVIWQNNVANKWDKRRKETRWDTDVTWITPMKNVTPVKHLYIDEGSHIEMGYAYGYLSIIVEVGAPGRRDDPSVRSYFKFSFSMIILLSSRLLRRRDANDTKMWKKKTKMKKMKGMEMKMKNKRKEIVVLEYSPSPSSNVSNM</sequence>
<evidence type="ECO:0000313" key="2">
    <source>
        <dbReference type="EMBL" id="TDL27752.1"/>
    </source>
</evidence>
<dbReference type="PANTHER" id="PTHR33099">
    <property type="entry name" value="FE2OG DIOXYGENASE DOMAIN-CONTAINING PROTEIN"/>
    <property type="match status" value="1"/>
</dbReference>
<dbReference type="AlphaFoldDB" id="A0A4Y7QKY8"/>
<keyword evidence="3" id="KW-1185">Reference proteome</keyword>
<accession>A0A4Y7QKY8</accession>
<proteinExistence type="predicted"/>
<organism evidence="2 3">
    <name type="scientific">Rickenella mellea</name>
    <dbReference type="NCBI Taxonomy" id="50990"/>
    <lineage>
        <taxon>Eukaryota</taxon>
        <taxon>Fungi</taxon>
        <taxon>Dikarya</taxon>
        <taxon>Basidiomycota</taxon>
        <taxon>Agaricomycotina</taxon>
        <taxon>Agaricomycetes</taxon>
        <taxon>Hymenochaetales</taxon>
        <taxon>Rickenellaceae</taxon>
        <taxon>Rickenella</taxon>
    </lineage>
</organism>
<dbReference type="InterPro" id="IPR005123">
    <property type="entry name" value="Oxoglu/Fe-dep_dioxygenase_dom"/>
</dbReference>